<gene>
    <name evidence="3" type="ORF">BJA5080_01702</name>
</gene>
<evidence type="ECO:0000313" key="4">
    <source>
        <dbReference type="Proteomes" id="UP000024900"/>
    </source>
</evidence>
<reference evidence="3 4" key="1">
    <citation type="journal article" date="2014" name="BMC Genomics">
        <title>Comparative genomics of Bradyrhizobium japonicum CPAC 15 and Bradyrhizobium diazoefficiens CPAC 7: elite model strains for understanding symbiotic performance with soybean.</title>
        <authorList>
            <person name="Siqueira A.F."/>
            <person name="Ormeno-Orrillo E."/>
            <person name="Souza R.C."/>
            <person name="Rodrigues E.P."/>
            <person name="Almeida L.G."/>
            <person name="Barcellos F.G."/>
            <person name="Batista J.S."/>
            <person name="Nakatami A.S."/>
            <person name="Martinez-Romero E."/>
            <person name="Vasconcelos A.T."/>
            <person name="Hungria M."/>
        </authorList>
    </citation>
    <scope>NUCLEOTIDE SEQUENCE [LARGE SCALE GENOMIC DNA]</scope>
    <source>
        <strain evidence="3 4">SEMIA 5080</strain>
    </source>
</reference>
<feature type="transmembrane region" description="Helical" evidence="2">
    <location>
        <begin position="54"/>
        <end position="76"/>
    </location>
</feature>
<evidence type="ECO:0000256" key="1">
    <source>
        <dbReference type="SAM" id="MobiDB-lite"/>
    </source>
</evidence>
<evidence type="ECO:0000313" key="3">
    <source>
        <dbReference type="EMBL" id="KGJ65058.1"/>
    </source>
</evidence>
<accession>A0A837C7Q8</accession>
<dbReference type="EMBL" id="ADOU02000007">
    <property type="protein sequence ID" value="KGJ65058.1"/>
    <property type="molecule type" value="Genomic_DNA"/>
</dbReference>
<feature type="transmembrane region" description="Helical" evidence="2">
    <location>
        <begin position="15"/>
        <end position="42"/>
    </location>
</feature>
<sequence length="223" mass="25373">MEDWQMNELLSRDVVLLFALCVTYIFWAVVPLLPAVMIYRLFPNAPVDTQWKILGVAVKAGGAAGFYFAILALGFFKFLEPTIEYVRGLQRPYWTVEALVQFVESDDSVSRPYTTNSAEQIRIQPYAYDFKQTDDQTYLITMRFAELNSDTDSIRLIFPEGIGFIPLKQMMSSDNTNNFLKRVSLTKGPPTKIHPPVKWGQNAPSVSDLSQKLERGLETISSR</sequence>
<evidence type="ECO:0000256" key="2">
    <source>
        <dbReference type="SAM" id="Phobius"/>
    </source>
</evidence>
<keyword evidence="2" id="KW-1133">Transmembrane helix</keyword>
<comment type="caution">
    <text evidence="3">The sequence shown here is derived from an EMBL/GenBank/DDBJ whole genome shotgun (WGS) entry which is preliminary data.</text>
</comment>
<protein>
    <submittedName>
        <fullName evidence="3">Uncharacterized protein</fullName>
    </submittedName>
</protein>
<keyword evidence="2" id="KW-0472">Membrane</keyword>
<name>A0A837C7Q8_9BRAD</name>
<dbReference type="Proteomes" id="UP000024900">
    <property type="component" value="Unassembled WGS sequence"/>
</dbReference>
<feature type="region of interest" description="Disordered" evidence="1">
    <location>
        <begin position="191"/>
        <end position="223"/>
    </location>
</feature>
<proteinExistence type="predicted"/>
<dbReference type="AlphaFoldDB" id="A0A837C7Q8"/>
<keyword evidence="2" id="KW-0812">Transmembrane</keyword>
<organism evidence="3 4">
    <name type="scientific">Bradyrhizobium diazoefficiens SEMIA 5080</name>
    <dbReference type="NCBI Taxonomy" id="754504"/>
    <lineage>
        <taxon>Bacteria</taxon>
        <taxon>Pseudomonadati</taxon>
        <taxon>Pseudomonadota</taxon>
        <taxon>Alphaproteobacteria</taxon>
        <taxon>Hyphomicrobiales</taxon>
        <taxon>Nitrobacteraceae</taxon>
        <taxon>Bradyrhizobium</taxon>
    </lineage>
</organism>